<protein>
    <submittedName>
        <fullName evidence="3">Predicted dehydrogenase</fullName>
    </submittedName>
</protein>
<dbReference type="InterPro" id="IPR000683">
    <property type="entry name" value="Gfo/Idh/MocA-like_OxRdtase_N"/>
</dbReference>
<feature type="domain" description="Gfo/Idh/MocA-like oxidoreductase N-terminal" evidence="1">
    <location>
        <begin position="19"/>
        <end position="138"/>
    </location>
</feature>
<keyword evidence="4" id="KW-1185">Reference proteome</keyword>
<feature type="domain" description="GFO/IDH/MocA-like oxidoreductase" evidence="2">
    <location>
        <begin position="147"/>
        <end position="271"/>
    </location>
</feature>
<dbReference type="InterPro" id="IPR036291">
    <property type="entry name" value="NAD(P)-bd_dom_sf"/>
</dbReference>
<evidence type="ECO:0000259" key="2">
    <source>
        <dbReference type="Pfam" id="PF22725"/>
    </source>
</evidence>
<reference evidence="3 4" key="1">
    <citation type="submission" date="2016-10" db="EMBL/GenBank/DDBJ databases">
        <authorList>
            <person name="de Groot N.N."/>
        </authorList>
    </citation>
    <scope>NUCLEOTIDE SEQUENCE [LARGE SCALE GENOMIC DNA]</scope>
    <source>
        <strain evidence="3 4">DSM 21800</strain>
    </source>
</reference>
<dbReference type="AlphaFoldDB" id="A0A1H1R1L7"/>
<accession>A0A1H1R1L7</accession>
<dbReference type="Pfam" id="PF22725">
    <property type="entry name" value="GFO_IDH_MocA_C3"/>
    <property type="match status" value="1"/>
</dbReference>
<organism evidence="3 4">
    <name type="scientific">Microlunatus soli</name>
    <dbReference type="NCBI Taxonomy" id="630515"/>
    <lineage>
        <taxon>Bacteria</taxon>
        <taxon>Bacillati</taxon>
        <taxon>Actinomycetota</taxon>
        <taxon>Actinomycetes</taxon>
        <taxon>Propionibacteriales</taxon>
        <taxon>Propionibacteriaceae</taxon>
        <taxon>Microlunatus</taxon>
    </lineage>
</organism>
<name>A0A1H1R1L7_9ACTN</name>
<proteinExistence type="predicted"/>
<dbReference type="SUPFAM" id="SSF55347">
    <property type="entry name" value="Glyceraldehyde-3-phosphate dehydrogenase-like, C-terminal domain"/>
    <property type="match status" value="1"/>
</dbReference>
<dbReference type="RefSeq" id="WP_091522235.1">
    <property type="nucleotide sequence ID" value="NZ_LT629772.1"/>
</dbReference>
<evidence type="ECO:0000259" key="1">
    <source>
        <dbReference type="Pfam" id="PF01408"/>
    </source>
</evidence>
<evidence type="ECO:0000313" key="3">
    <source>
        <dbReference type="EMBL" id="SDS29684.1"/>
    </source>
</evidence>
<dbReference type="Gene3D" id="3.40.50.720">
    <property type="entry name" value="NAD(P)-binding Rossmann-like Domain"/>
    <property type="match status" value="1"/>
</dbReference>
<dbReference type="Proteomes" id="UP000199103">
    <property type="component" value="Chromosome I"/>
</dbReference>
<dbReference type="STRING" id="630515.SAMN04489812_1475"/>
<gene>
    <name evidence="3" type="ORF">SAMN04489812_1475</name>
</gene>
<dbReference type="InterPro" id="IPR055170">
    <property type="entry name" value="GFO_IDH_MocA-like_dom"/>
</dbReference>
<dbReference type="Pfam" id="PF01408">
    <property type="entry name" value="GFO_IDH_MocA"/>
    <property type="match status" value="1"/>
</dbReference>
<dbReference type="EMBL" id="LT629772">
    <property type="protein sequence ID" value="SDS29684.1"/>
    <property type="molecule type" value="Genomic_DNA"/>
</dbReference>
<dbReference type="GO" id="GO:0000166">
    <property type="term" value="F:nucleotide binding"/>
    <property type="evidence" value="ECO:0007669"/>
    <property type="project" value="InterPro"/>
</dbReference>
<dbReference type="OrthoDB" id="256869at2"/>
<dbReference type="SUPFAM" id="SSF51735">
    <property type="entry name" value="NAD(P)-binding Rossmann-fold domains"/>
    <property type="match status" value="1"/>
</dbReference>
<dbReference type="Gene3D" id="3.30.360.10">
    <property type="entry name" value="Dihydrodipicolinate Reductase, domain 2"/>
    <property type="match status" value="1"/>
</dbReference>
<dbReference type="InterPro" id="IPR051450">
    <property type="entry name" value="Gfo/Idh/MocA_Oxidoreductases"/>
</dbReference>
<dbReference type="PANTHER" id="PTHR43377">
    <property type="entry name" value="BILIVERDIN REDUCTASE A"/>
    <property type="match status" value="1"/>
</dbReference>
<evidence type="ECO:0000313" key="4">
    <source>
        <dbReference type="Proteomes" id="UP000199103"/>
    </source>
</evidence>
<sequence>MSESGVHGEASAAAETAAIGVVIVGVGFIAGAHIAAIASTPGVTLVGVVDADPARATAFSYSHGSIRWTAELAEALTWSDCDAVIICTPNFTHAALVQEVIAAGKHVLVEKPLATSVRDAAEMVAAAERRRVVLMAAHTHRFYDYGRTVRGLIADGELGRPVFGRLAILGDWIWPDWGAWMIDAAKSGGHALHNGVHLLDLMAWWFAAEPIAVRARGRKVASAELEIYDYLEMTMIFESGATAVCEMSRGHRVGGLGQRELLVVGTEGVLEQNWDEDGGLVISPDRAAVLPAQANDGFATQLAAWADAIGGGTPAMTAEEGLRAVRLGVAVEESIRSGHQIRLTDAAAVPAGDRGSVPARSDRA</sequence>
<dbReference type="PANTHER" id="PTHR43377:SF1">
    <property type="entry name" value="BILIVERDIN REDUCTASE A"/>
    <property type="match status" value="1"/>
</dbReference>